<dbReference type="AlphaFoldDB" id="A0A8H6H643"/>
<gene>
    <name evidence="2" type="ORF">DFP72DRAFT_862935</name>
</gene>
<protein>
    <submittedName>
        <fullName evidence="2">Uncharacterized protein</fullName>
    </submittedName>
</protein>
<sequence>MNESTDHCMQVPTPNPKFQTCQQSPTAKSKLTGASGVRNNFGSQKKEVQGSVGRREDTSSAKGSRANHGMARYPNMEAHTNARSGSLPGKGKITLRIVERIGGLYPLDRDGGAARRYLPLFSASSRPISCLSACSLLSAFSPTADDSLCPNPVGWVTWVEFRGERARQRHFHREFVSTFLFLEFGGCRGSGSWMLQEGAAAELERWEEDVRWVFKEEKT</sequence>
<feature type="region of interest" description="Disordered" evidence="1">
    <location>
        <begin position="1"/>
        <end position="72"/>
    </location>
</feature>
<feature type="compositionally biased region" description="Polar residues" evidence="1">
    <location>
        <begin position="16"/>
        <end position="29"/>
    </location>
</feature>
<evidence type="ECO:0000313" key="2">
    <source>
        <dbReference type="EMBL" id="KAF6741163.1"/>
    </source>
</evidence>
<evidence type="ECO:0000256" key="1">
    <source>
        <dbReference type="SAM" id="MobiDB-lite"/>
    </source>
</evidence>
<accession>A0A8H6H643</accession>
<keyword evidence="3" id="KW-1185">Reference proteome</keyword>
<organism evidence="2 3">
    <name type="scientific">Ephemerocybe angulata</name>
    <dbReference type="NCBI Taxonomy" id="980116"/>
    <lineage>
        <taxon>Eukaryota</taxon>
        <taxon>Fungi</taxon>
        <taxon>Dikarya</taxon>
        <taxon>Basidiomycota</taxon>
        <taxon>Agaricomycotina</taxon>
        <taxon>Agaricomycetes</taxon>
        <taxon>Agaricomycetidae</taxon>
        <taxon>Agaricales</taxon>
        <taxon>Agaricineae</taxon>
        <taxon>Psathyrellaceae</taxon>
        <taxon>Ephemerocybe</taxon>
    </lineage>
</organism>
<feature type="compositionally biased region" description="Basic and acidic residues" evidence="1">
    <location>
        <begin position="44"/>
        <end position="59"/>
    </location>
</feature>
<name>A0A8H6H643_9AGAR</name>
<evidence type="ECO:0000313" key="3">
    <source>
        <dbReference type="Proteomes" id="UP000521943"/>
    </source>
</evidence>
<dbReference type="EMBL" id="JACGCI010000280">
    <property type="protein sequence ID" value="KAF6741163.1"/>
    <property type="molecule type" value="Genomic_DNA"/>
</dbReference>
<comment type="caution">
    <text evidence="2">The sequence shown here is derived from an EMBL/GenBank/DDBJ whole genome shotgun (WGS) entry which is preliminary data.</text>
</comment>
<proteinExistence type="predicted"/>
<reference evidence="2 3" key="1">
    <citation type="submission" date="2020-07" db="EMBL/GenBank/DDBJ databases">
        <title>Comparative genomics of pyrophilous fungi reveals a link between fire events and developmental genes.</title>
        <authorList>
            <consortium name="DOE Joint Genome Institute"/>
            <person name="Steindorff A.S."/>
            <person name="Carver A."/>
            <person name="Calhoun S."/>
            <person name="Stillman K."/>
            <person name="Liu H."/>
            <person name="Lipzen A."/>
            <person name="Pangilinan J."/>
            <person name="Labutti K."/>
            <person name="Bruns T.D."/>
            <person name="Grigoriev I.V."/>
        </authorList>
    </citation>
    <scope>NUCLEOTIDE SEQUENCE [LARGE SCALE GENOMIC DNA]</scope>
    <source>
        <strain evidence="2 3">CBS 144469</strain>
    </source>
</reference>
<dbReference type="Proteomes" id="UP000521943">
    <property type="component" value="Unassembled WGS sequence"/>
</dbReference>